<protein>
    <recommendedName>
        <fullName evidence="15">ATP-dependent zinc metalloprotease FtsH</fullName>
        <ecNumber evidence="15">3.4.24.-</ecNumber>
    </recommendedName>
</protein>
<dbReference type="InterPro" id="IPR011546">
    <property type="entry name" value="Pept_M41_FtsH_extracell"/>
</dbReference>
<keyword evidence="19" id="KW-0131">Cell cycle</keyword>
<evidence type="ECO:0000256" key="8">
    <source>
        <dbReference type="ARBA" id="ARBA00022801"/>
    </source>
</evidence>
<gene>
    <name evidence="15" type="primary">ftsH</name>
    <name evidence="19" type="ORF">AL072_09195</name>
</gene>
<dbReference type="GO" id="GO:0005886">
    <property type="term" value="C:plasma membrane"/>
    <property type="evidence" value="ECO:0007669"/>
    <property type="project" value="UniProtKB-SubCell"/>
</dbReference>
<dbReference type="KEGG" id="ati:AL072_09195"/>
<dbReference type="SMART" id="SM00382">
    <property type="entry name" value="AAA"/>
    <property type="match status" value="1"/>
</dbReference>
<feature type="binding site" evidence="15">
    <location>
        <begin position="196"/>
        <end position="203"/>
    </location>
    <ligand>
        <name>ATP</name>
        <dbReference type="ChEBI" id="CHEBI:30616"/>
    </ligand>
</feature>
<proteinExistence type="inferred from homology"/>
<reference evidence="19 20" key="2">
    <citation type="journal article" date="2016" name="Genome Announc.">
        <title>Complete Genome Sequence of a Strain of Azospirillum thiophilum Isolated from a Sulfide Spring.</title>
        <authorList>
            <person name="Fomenkov A."/>
            <person name="Vincze T."/>
            <person name="Grabovich M."/>
            <person name="Anton B.P."/>
            <person name="Dubinina G."/>
            <person name="Orlova M."/>
            <person name="Belousova E."/>
            <person name="Roberts R.J."/>
        </authorList>
    </citation>
    <scope>NUCLEOTIDE SEQUENCE [LARGE SCALE GENOMIC DNA]</scope>
    <source>
        <strain evidence="19 20">BV-S</strain>
    </source>
</reference>
<evidence type="ECO:0000256" key="14">
    <source>
        <dbReference type="ARBA" id="ARBA00061570"/>
    </source>
</evidence>
<dbReference type="Gene3D" id="1.20.58.760">
    <property type="entry name" value="Peptidase M41"/>
    <property type="match status" value="1"/>
</dbReference>
<feature type="domain" description="AAA+ ATPase" evidence="18">
    <location>
        <begin position="188"/>
        <end position="327"/>
    </location>
</feature>
<comment type="similarity">
    <text evidence="16">Belongs to the AAA ATPase family.</text>
</comment>
<evidence type="ECO:0000313" key="19">
    <source>
        <dbReference type="EMBL" id="ALG71059.1"/>
    </source>
</evidence>
<dbReference type="Pfam" id="PF01434">
    <property type="entry name" value="Peptidase_M41"/>
    <property type="match status" value="1"/>
</dbReference>
<dbReference type="SUPFAM" id="SSF140990">
    <property type="entry name" value="FtsH protease domain-like"/>
    <property type="match status" value="1"/>
</dbReference>
<dbReference type="FunFam" id="3.40.50.300:FF:000001">
    <property type="entry name" value="ATP-dependent zinc metalloprotease FtsH"/>
    <property type="match status" value="1"/>
</dbReference>
<dbReference type="GO" id="GO:0051301">
    <property type="term" value="P:cell division"/>
    <property type="evidence" value="ECO:0007669"/>
    <property type="project" value="UniProtKB-KW"/>
</dbReference>
<name>A0AAC8VX29_9PROT</name>
<evidence type="ECO:0000256" key="11">
    <source>
        <dbReference type="ARBA" id="ARBA00022989"/>
    </source>
</evidence>
<dbReference type="AlphaFoldDB" id="A0AAC8VX29"/>
<dbReference type="Pfam" id="PF06480">
    <property type="entry name" value="FtsH_ext"/>
    <property type="match status" value="1"/>
</dbReference>
<dbReference type="PANTHER" id="PTHR23076">
    <property type="entry name" value="METALLOPROTEASE M41 FTSH"/>
    <property type="match status" value="1"/>
</dbReference>
<keyword evidence="10 15" id="KW-0067">ATP-binding</keyword>
<evidence type="ECO:0000256" key="15">
    <source>
        <dbReference type="HAMAP-Rule" id="MF_01458"/>
    </source>
</evidence>
<keyword evidence="20" id="KW-1185">Reference proteome</keyword>
<evidence type="ECO:0000256" key="17">
    <source>
        <dbReference type="SAM" id="MobiDB-lite"/>
    </source>
</evidence>
<evidence type="ECO:0000313" key="20">
    <source>
        <dbReference type="Proteomes" id="UP000069935"/>
    </source>
</evidence>
<feature type="binding site" evidence="15">
    <location>
        <position position="422"/>
    </location>
    <ligand>
        <name>Zn(2+)</name>
        <dbReference type="ChEBI" id="CHEBI:29105"/>
        <note>catalytic</note>
    </ligand>
</feature>
<dbReference type="GO" id="GO:0016887">
    <property type="term" value="F:ATP hydrolysis activity"/>
    <property type="evidence" value="ECO:0007669"/>
    <property type="project" value="UniProtKB-UniRule"/>
</dbReference>
<dbReference type="InterPro" id="IPR000642">
    <property type="entry name" value="Peptidase_M41"/>
</dbReference>
<evidence type="ECO:0000256" key="10">
    <source>
        <dbReference type="ARBA" id="ARBA00022840"/>
    </source>
</evidence>
<dbReference type="Gene3D" id="1.10.8.60">
    <property type="match status" value="1"/>
</dbReference>
<dbReference type="GO" id="GO:0008270">
    <property type="term" value="F:zinc ion binding"/>
    <property type="evidence" value="ECO:0007669"/>
    <property type="project" value="UniProtKB-UniRule"/>
</dbReference>
<dbReference type="RefSeq" id="WP_045580583.1">
    <property type="nucleotide sequence ID" value="NZ_CP012401.1"/>
</dbReference>
<keyword evidence="9 15" id="KW-0862">Zinc</keyword>
<feature type="transmembrane region" description="Helical" evidence="15">
    <location>
        <begin position="104"/>
        <end position="124"/>
    </location>
</feature>
<dbReference type="InterPro" id="IPR005936">
    <property type="entry name" value="FtsH"/>
</dbReference>
<feature type="region of interest" description="Disordered" evidence="17">
    <location>
        <begin position="604"/>
        <end position="646"/>
    </location>
</feature>
<feature type="binding site" evidence="15">
    <location>
        <position position="418"/>
    </location>
    <ligand>
        <name>Zn(2+)</name>
        <dbReference type="ChEBI" id="CHEBI:29105"/>
        <note>catalytic</note>
    </ligand>
</feature>
<keyword evidence="13 15" id="KW-0472">Membrane</keyword>
<dbReference type="CDD" id="cd19501">
    <property type="entry name" value="RecA-like_FtsH"/>
    <property type="match status" value="1"/>
</dbReference>
<dbReference type="FunFam" id="1.20.58.760:FF:000001">
    <property type="entry name" value="ATP-dependent zinc metalloprotease FtsH"/>
    <property type="match status" value="1"/>
</dbReference>
<accession>A0AAC8VX29</accession>
<evidence type="ECO:0000256" key="12">
    <source>
        <dbReference type="ARBA" id="ARBA00023049"/>
    </source>
</evidence>
<dbReference type="Gene3D" id="3.30.720.210">
    <property type="match status" value="1"/>
</dbReference>
<dbReference type="FunFam" id="1.10.8.60:FF:000001">
    <property type="entry name" value="ATP-dependent zinc metalloprotease FtsH"/>
    <property type="match status" value="1"/>
</dbReference>
<reference evidence="20" key="1">
    <citation type="submission" date="2015-08" db="EMBL/GenBank/DDBJ databases">
        <title>Complete Genome Sequence of Azospirillum thiophilum BV-S.</title>
        <authorList>
            <person name="Fomenkov A."/>
            <person name="Vincze T."/>
            <person name="Grabovich M."/>
            <person name="Dubinina G."/>
            <person name="Orlova M."/>
            <person name="Belousova E."/>
            <person name="Roberts R.J."/>
        </authorList>
    </citation>
    <scope>NUCLEOTIDE SEQUENCE [LARGE SCALE GENOMIC DNA]</scope>
    <source>
        <strain evidence="20">BV-S</strain>
    </source>
</reference>
<dbReference type="HAMAP" id="MF_01458">
    <property type="entry name" value="FtsH"/>
    <property type="match status" value="1"/>
</dbReference>
<feature type="compositionally biased region" description="Low complexity" evidence="17">
    <location>
        <begin position="621"/>
        <end position="633"/>
    </location>
</feature>
<dbReference type="Proteomes" id="UP000069935">
    <property type="component" value="Chromosome 1"/>
</dbReference>
<comment type="function">
    <text evidence="15">Acts as a processive, ATP-dependent zinc metallopeptidase for both cytoplasmic and membrane proteins. Plays a role in the quality control of integral membrane proteins.</text>
</comment>
<dbReference type="Gene3D" id="3.40.50.300">
    <property type="entry name" value="P-loop containing nucleotide triphosphate hydrolases"/>
    <property type="match status" value="1"/>
</dbReference>
<keyword evidence="8 15" id="KW-0378">Hydrolase</keyword>
<comment type="subcellular location">
    <subcellularLocation>
        <location evidence="15">Cell membrane</location>
        <topology evidence="15">Multi-pass membrane protein</topology>
        <orientation evidence="15">Cytoplasmic side</orientation>
    </subcellularLocation>
    <subcellularLocation>
        <location evidence="1">Membrane</location>
    </subcellularLocation>
</comment>
<keyword evidence="11 15" id="KW-1133">Transmembrane helix</keyword>
<dbReference type="EMBL" id="CP012401">
    <property type="protein sequence ID" value="ALG71059.1"/>
    <property type="molecule type" value="Genomic_DNA"/>
</dbReference>
<keyword evidence="7 15" id="KW-0547">Nucleotide-binding</keyword>
<dbReference type="SUPFAM" id="SSF52540">
    <property type="entry name" value="P-loop containing nucleoside triphosphate hydrolases"/>
    <property type="match status" value="1"/>
</dbReference>
<dbReference type="InterPro" id="IPR041569">
    <property type="entry name" value="AAA_lid_3"/>
</dbReference>
<evidence type="ECO:0000256" key="1">
    <source>
        <dbReference type="ARBA" id="ARBA00004370"/>
    </source>
</evidence>
<dbReference type="PANTHER" id="PTHR23076:SF97">
    <property type="entry name" value="ATP-DEPENDENT ZINC METALLOPROTEASE YME1L1"/>
    <property type="match status" value="1"/>
</dbReference>
<keyword evidence="5 15" id="KW-0812">Transmembrane</keyword>
<dbReference type="GO" id="GO:0005524">
    <property type="term" value="F:ATP binding"/>
    <property type="evidence" value="ECO:0007669"/>
    <property type="project" value="UniProtKB-UniRule"/>
</dbReference>
<dbReference type="InterPro" id="IPR003593">
    <property type="entry name" value="AAA+_ATPase"/>
</dbReference>
<dbReference type="InterPro" id="IPR027417">
    <property type="entry name" value="P-loop_NTPase"/>
</dbReference>
<dbReference type="PROSITE" id="PS00674">
    <property type="entry name" value="AAA"/>
    <property type="match status" value="1"/>
</dbReference>
<dbReference type="NCBIfam" id="TIGR01241">
    <property type="entry name" value="FtsH_fam"/>
    <property type="match status" value="1"/>
</dbReference>
<comment type="caution">
    <text evidence="15">Lacks conserved residue(s) required for the propagation of feature annotation.</text>
</comment>
<dbReference type="InterPro" id="IPR003960">
    <property type="entry name" value="ATPase_AAA_CS"/>
</dbReference>
<dbReference type="GO" id="GO:0004176">
    <property type="term" value="F:ATP-dependent peptidase activity"/>
    <property type="evidence" value="ECO:0007669"/>
    <property type="project" value="InterPro"/>
</dbReference>
<evidence type="ECO:0000259" key="18">
    <source>
        <dbReference type="SMART" id="SM00382"/>
    </source>
</evidence>
<organism evidence="19 20">
    <name type="scientific">Azospirillum thiophilum</name>
    <dbReference type="NCBI Taxonomy" id="528244"/>
    <lineage>
        <taxon>Bacteria</taxon>
        <taxon>Pseudomonadati</taxon>
        <taxon>Pseudomonadota</taxon>
        <taxon>Alphaproteobacteria</taxon>
        <taxon>Rhodospirillales</taxon>
        <taxon>Azospirillaceae</taxon>
        <taxon>Azospirillum</taxon>
    </lineage>
</organism>
<evidence type="ECO:0000256" key="5">
    <source>
        <dbReference type="ARBA" id="ARBA00022692"/>
    </source>
</evidence>
<comment type="similarity">
    <text evidence="2 15">In the C-terminal section; belongs to the peptidase M41 family.</text>
</comment>
<dbReference type="GO" id="GO:0004222">
    <property type="term" value="F:metalloendopeptidase activity"/>
    <property type="evidence" value="ECO:0007669"/>
    <property type="project" value="InterPro"/>
</dbReference>
<evidence type="ECO:0000256" key="6">
    <source>
        <dbReference type="ARBA" id="ARBA00022723"/>
    </source>
</evidence>
<evidence type="ECO:0000256" key="7">
    <source>
        <dbReference type="ARBA" id="ARBA00022741"/>
    </source>
</evidence>
<comment type="cofactor">
    <cofactor evidence="15">
        <name>Zn(2+)</name>
        <dbReference type="ChEBI" id="CHEBI:29105"/>
    </cofactor>
    <text evidence="15">Binds 1 zinc ion per subunit.</text>
</comment>
<dbReference type="GO" id="GO:0030163">
    <property type="term" value="P:protein catabolic process"/>
    <property type="evidence" value="ECO:0007669"/>
    <property type="project" value="UniProtKB-UniRule"/>
</dbReference>
<evidence type="ECO:0000256" key="13">
    <source>
        <dbReference type="ARBA" id="ARBA00023136"/>
    </source>
</evidence>
<feature type="active site" evidence="15">
    <location>
        <position position="419"/>
    </location>
</feature>
<comment type="similarity">
    <text evidence="14 15">In the central section; belongs to the AAA ATPase family.</text>
</comment>
<keyword evidence="12 15" id="KW-0482">Metalloprotease</keyword>
<dbReference type="EC" id="3.4.24.-" evidence="15"/>
<keyword evidence="4 15" id="KW-0645">Protease</keyword>
<evidence type="ECO:0000256" key="9">
    <source>
        <dbReference type="ARBA" id="ARBA00022833"/>
    </source>
</evidence>
<evidence type="ECO:0000256" key="16">
    <source>
        <dbReference type="RuleBase" id="RU003651"/>
    </source>
</evidence>
<dbReference type="Pfam" id="PF00004">
    <property type="entry name" value="AAA"/>
    <property type="match status" value="1"/>
</dbReference>
<keyword evidence="3 15" id="KW-1003">Cell membrane</keyword>
<evidence type="ECO:0000256" key="4">
    <source>
        <dbReference type="ARBA" id="ARBA00022670"/>
    </source>
</evidence>
<evidence type="ECO:0000256" key="3">
    <source>
        <dbReference type="ARBA" id="ARBA00022475"/>
    </source>
</evidence>
<dbReference type="GO" id="GO:0006508">
    <property type="term" value="P:proteolysis"/>
    <property type="evidence" value="ECO:0007669"/>
    <property type="project" value="UniProtKB-KW"/>
</dbReference>
<keyword evidence="19" id="KW-0132">Cell division</keyword>
<comment type="subunit">
    <text evidence="15">Homohexamer.</text>
</comment>
<feature type="binding site" evidence="15">
    <location>
        <position position="496"/>
    </location>
    <ligand>
        <name>Zn(2+)</name>
        <dbReference type="ChEBI" id="CHEBI:29105"/>
        <note>catalytic</note>
    </ligand>
</feature>
<keyword evidence="6 15" id="KW-0479">Metal-binding</keyword>
<evidence type="ECO:0000256" key="2">
    <source>
        <dbReference type="ARBA" id="ARBA00010044"/>
    </source>
</evidence>
<dbReference type="Pfam" id="PF17862">
    <property type="entry name" value="AAA_lid_3"/>
    <property type="match status" value="1"/>
</dbReference>
<dbReference type="InterPro" id="IPR037219">
    <property type="entry name" value="Peptidase_M41-like"/>
</dbReference>
<dbReference type="InterPro" id="IPR003959">
    <property type="entry name" value="ATPase_AAA_core"/>
</dbReference>
<sequence>MNNFGKNLALWIIIGLLLVALFNLFQSSSTRSPQTTVPFSELLAEVDRGQVADVTIKGNQVSGHFTDGRSFSTYVPPEAGLVERLTNKNVRINAVPDDSNVPSLFSVLLSWFPMLLLIGVWIFFMRQMQSGGGKAMGFGKSRARLLTEKVGRVTFDDVAGIDEAKQELTEIVEFLKDPQKFQRLGGKIPKGCLLVGPPGTGKTLTARAVAGEANVPFFTISGSDFVEMFVGVGASRVRDMFEQGKKNAPCIIFIDEIDAVGRHRGAGLGGGNDEREQTLNQLLVEMDGFEANEGVILIAATNRPDVLDPALLRPGRFDRQVVVPNPDVLGREKILKVHMRKVPLSPDVDAKVIARGTPGFSGADLANLVNEAALLAARIGKRVVGMSEFENAKDKVMMGAERRSMVMTEDEKKLTAYHEAGHAICAIHCADSDPVHKATIIPRGRALGMVMRLPEGDRISLSQAKLLADLCVAMGGRIAEELIFGKDRVTTGASGDIKMATEMSRRMVTEWGMSDKLGPLLYGEPTQEVFLGHSVTQHKNMSDRTAQLVDEEIRRIVDESYDRARVILTENIDQLHTLAKGLLEYETLSGDEINRLLRGEPILRDDDRDSISAVPPRPTTGSGRRSSVPPSSGQEGSGMGPEPQGT</sequence>